<keyword evidence="2" id="KW-1185">Reference proteome</keyword>
<organism evidence="1 2">
    <name type="scientific">Sutcliffiella rhizosphaerae</name>
    <dbReference type="NCBI Taxonomy" id="2880967"/>
    <lineage>
        <taxon>Bacteria</taxon>
        <taxon>Bacillati</taxon>
        <taxon>Bacillota</taxon>
        <taxon>Bacilli</taxon>
        <taxon>Bacillales</taxon>
        <taxon>Bacillaceae</taxon>
        <taxon>Sutcliffiella</taxon>
    </lineage>
</organism>
<name>A0ABM8YLS1_9BACI</name>
<sequence>MGIKQVYRIDERGLLIEPILIESTIVEEEEVFNIPEDCIEVEPPNGLYMPLFDGDIWIESMSQEEIDELKNKPRPKTELEILTEENAELWYAHMLTTNKLSQVEREVVELWYTMMVGGV</sequence>
<comment type="caution">
    <text evidence="1">The sequence shown here is derived from an EMBL/GenBank/DDBJ whole genome shotgun (WGS) entry which is preliminary data.</text>
</comment>
<dbReference type="RefSeq" id="WP_230500789.1">
    <property type="nucleotide sequence ID" value="NZ_CAKJTJ010000006.1"/>
</dbReference>
<reference evidence="1 2" key="1">
    <citation type="submission" date="2021-10" db="EMBL/GenBank/DDBJ databases">
        <authorList>
            <person name="Criscuolo A."/>
        </authorList>
    </citation>
    <scope>NUCLEOTIDE SEQUENCE [LARGE SCALE GENOMIC DNA]</scope>
    <source>
        <strain evidence="2">CIP 111883</strain>
    </source>
</reference>
<evidence type="ECO:0000313" key="2">
    <source>
        <dbReference type="Proteomes" id="UP000789833"/>
    </source>
</evidence>
<dbReference type="EMBL" id="CAKJTJ010000006">
    <property type="protein sequence ID" value="CAG9620884.1"/>
    <property type="molecule type" value="Genomic_DNA"/>
</dbReference>
<dbReference type="Proteomes" id="UP000789833">
    <property type="component" value="Unassembled WGS sequence"/>
</dbReference>
<accession>A0ABM8YLS1</accession>
<protein>
    <submittedName>
        <fullName evidence="1">Uncharacterized protein</fullName>
    </submittedName>
</protein>
<gene>
    <name evidence="1" type="ORF">BACCIP111883_01655</name>
</gene>
<proteinExistence type="predicted"/>
<evidence type="ECO:0000313" key="1">
    <source>
        <dbReference type="EMBL" id="CAG9620884.1"/>
    </source>
</evidence>